<dbReference type="SUPFAM" id="SSF103473">
    <property type="entry name" value="MFS general substrate transporter"/>
    <property type="match status" value="1"/>
</dbReference>
<reference evidence="3" key="2">
    <citation type="journal article" date="2016" name="Sci. Rep.">
        <title>Dictyocaulus viviparus genome, variome and transcriptome elucidate lungworm biology and support future intervention.</title>
        <authorList>
            <person name="McNulty S.N."/>
            <person name="Strube C."/>
            <person name="Rosa B.A."/>
            <person name="Martin J.C."/>
            <person name="Tyagi R."/>
            <person name="Choi Y.J."/>
            <person name="Wang Q."/>
            <person name="Hallsworth Pepin K."/>
            <person name="Zhang X."/>
            <person name="Ozersky P."/>
            <person name="Wilson R.K."/>
            <person name="Sternberg P.W."/>
            <person name="Gasser R.B."/>
            <person name="Mitreva M."/>
        </authorList>
    </citation>
    <scope>NUCLEOTIDE SEQUENCE [LARGE SCALE GENOMIC DNA]</scope>
    <source>
        <strain evidence="3">HannoverDv2000</strain>
    </source>
</reference>
<dbReference type="Proteomes" id="UP000053766">
    <property type="component" value="Unassembled WGS sequence"/>
</dbReference>
<dbReference type="AlphaFoldDB" id="A0A0D8XRN8"/>
<organism evidence="2 3">
    <name type="scientific">Dictyocaulus viviparus</name>
    <name type="common">Bovine lungworm</name>
    <dbReference type="NCBI Taxonomy" id="29172"/>
    <lineage>
        <taxon>Eukaryota</taxon>
        <taxon>Metazoa</taxon>
        <taxon>Ecdysozoa</taxon>
        <taxon>Nematoda</taxon>
        <taxon>Chromadorea</taxon>
        <taxon>Rhabditida</taxon>
        <taxon>Rhabditina</taxon>
        <taxon>Rhabditomorpha</taxon>
        <taxon>Strongyloidea</taxon>
        <taxon>Metastrongylidae</taxon>
        <taxon>Dictyocaulus</taxon>
    </lineage>
</organism>
<feature type="transmembrane region" description="Helical" evidence="1">
    <location>
        <begin position="171"/>
        <end position="191"/>
    </location>
</feature>
<accession>A0A0D8XRN8</accession>
<gene>
    <name evidence="2" type="ORF">DICVIV_06758</name>
</gene>
<reference evidence="2 3" key="1">
    <citation type="submission" date="2013-11" db="EMBL/GenBank/DDBJ databases">
        <title>Draft genome of the bovine lungworm Dictyocaulus viviparus.</title>
        <authorList>
            <person name="Mitreva M."/>
        </authorList>
    </citation>
    <scope>NUCLEOTIDE SEQUENCE [LARGE SCALE GENOMIC DNA]</scope>
    <source>
        <strain evidence="2 3">HannoverDv2000</strain>
    </source>
</reference>
<dbReference type="EMBL" id="KN716318">
    <property type="protein sequence ID" value="KJH47170.1"/>
    <property type="molecule type" value="Genomic_DNA"/>
</dbReference>
<sequence length="204" mass="22797">MFQFEGLGAAQIQAWPNIPELFSSFRHFIKLLFVVRERTWHTVTTKNVHGKKFPPKMIKFNGTLTSYGAISTIATLAFPMAVRSGFVCVFIIRVMQDLCKKDLHELRSSLICKGLATALSFPATGLIPSQWSTTKATGTFIAILSCHVQFSSIITMPLAGELCESSLGWPAVFYFQGTFSAIAFTMFFFFYKDDPGMHRSGSEH</sequence>
<evidence type="ECO:0000313" key="3">
    <source>
        <dbReference type="Proteomes" id="UP000053766"/>
    </source>
</evidence>
<dbReference type="GO" id="GO:0016020">
    <property type="term" value="C:membrane"/>
    <property type="evidence" value="ECO:0007669"/>
    <property type="project" value="TreeGrafter"/>
</dbReference>
<dbReference type="InterPro" id="IPR036259">
    <property type="entry name" value="MFS_trans_sf"/>
</dbReference>
<dbReference type="InterPro" id="IPR011701">
    <property type="entry name" value="MFS"/>
</dbReference>
<name>A0A0D8XRN8_DICVI</name>
<keyword evidence="3" id="KW-1185">Reference proteome</keyword>
<dbReference type="GO" id="GO:0022857">
    <property type="term" value="F:transmembrane transporter activity"/>
    <property type="evidence" value="ECO:0007669"/>
    <property type="project" value="InterPro"/>
</dbReference>
<keyword evidence="1" id="KW-0812">Transmembrane</keyword>
<dbReference type="OrthoDB" id="2985014at2759"/>
<keyword evidence="1" id="KW-1133">Transmembrane helix</keyword>
<feature type="transmembrane region" description="Helical" evidence="1">
    <location>
        <begin position="140"/>
        <end position="159"/>
    </location>
</feature>
<evidence type="ECO:0000256" key="1">
    <source>
        <dbReference type="SAM" id="Phobius"/>
    </source>
</evidence>
<keyword evidence="1" id="KW-0472">Membrane</keyword>
<proteinExistence type="predicted"/>
<dbReference type="PANTHER" id="PTHR45757">
    <property type="entry name" value="PROTEIN CBG23364-RELATED"/>
    <property type="match status" value="1"/>
</dbReference>
<evidence type="ECO:0000313" key="2">
    <source>
        <dbReference type="EMBL" id="KJH47170.1"/>
    </source>
</evidence>
<evidence type="ECO:0008006" key="4">
    <source>
        <dbReference type="Google" id="ProtNLM"/>
    </source>
</evidence>
<dbReference type="Pfam" id="PF07690">
    <property type="entry name" value="MFS_1"/>
    <property type="match status" value="1"/>
</dbReference>
<dbReference type="STRING" id="29172.A0A0D8XRN8"/>
<protein>
    <recommendedName>
        <fullName evidence="4">Major facilitator superfamily (MFS) profile domain-containing protein</fullName>
    </recommendedName>
</protein>
<feature type="transmembrane region" description="Helical" evidence="1">
    <location>
        <begin position="67"/>
        <end position="92"/>
    </location>
</feature>
<dbReference type="PANTHER" id="PTHR45757:SF11">
    <property type="entry name" value="MAJOR FACILITATOR SUPERFAMILY (MFS) PROFILE DOMAIN-CONTAINING PROTEIN"/>
    <property type="match status" value="1"/>
</dbReference>
<dbReference type="Gene3D" id="1.20.1250.20">
    <property type="entry name" value="MFS general substrate transporter like domains"/>
    <property type="match status" value="1"/>
</dbReference>